<comment type="caution">
    <text evidence="5">The sequence shown here is derived from an EMBL/GenBank/DDBJ whole genome shotgun (WGS) entry which is preliminary data.</text>
</comment>
<feature type="domain" description="Tryptophan synthase beta chain-like PALP" evidence="4">
    <location>
        <begin position="25"/>
        <end position="312"/>
    </location>
</feature>
<dbReference type="EMBL" id="SHKL01000001">
    <property type="protein sequence ID" value="RZT87767.1"/>
    <property type="molecule type" value="Genomic_DNA"/>
</dbReference>
<evidence type="ECO:0000313" key="6">
    <source>
        <dbReference type="Proteomes" id="UP000291591"/>
    </source>
</evidence>
<feature type="region of interest" description="Disordered" evidence="3">
    <location>
        <begin position="365"/>
        <end position="404"/>
    </location>
</feature>
<dbReference type="PANTHER" id="PTHR10314">
    <property type="entry name" value="CYSTATHIONINE BETA-SYNTHASE"/>
    <property type="match status" value="1"/>
</dbReference>
<dbReference type="OrthoDB" id="4685698at2"/>
<gene>
    <name evidence="5" type="ORF">EV383_4693</name>
</gene>
<feature type="compositionally biased region" description="Basic and acidic residues" evidence="3">
    <location>
        <begin position="376"/>
        <end position="391"/>
    </location>
</feature>
<dbReference type="RefSeq" id="WP_130291869.1">
    <property type="nucleotide sequence ID" value="NZ_SHKL01000001.1"/>
</dbReference>
<reference evidence="5 6" key="1">
    <citation type="submission" date="2019-02" db="EMBL/GenBank/DDBJ databases">
        <title>Sequencing the genomes of 1000 actinobacteria strains.</title>
        <authorList>
            <person name="Klenk H.-P."/>
        </authorList>
    </citation>
    <scope>NUCLEOTIDE SEQUENCE [LARGE SCALE GENOMIC DNA]</scope>
    <source>
        <strain evidence="5 6">DSM 45779</strain>
    </source>
</reference>
<dbReference type="Gene3D" id="3.40.50.1100">
    <property type="match status" value="2"/>
</dbReference>
<keyword evidence="2" id="KW-0663">Pyridoxal phosphate</keyword>
<dbReference type="InterPro" id="IPR050214">
    <property type="entry name" value="Cys_Synth/Cystath_Beta-Synth"/>
</dbReference>
<evidence type="ECO:0000256" key="2">
    <source>
        <dbReference type="ARBA" id="ARBA00022898"/>
    </source>
</evidence>
<keyword evidence="6" id="KW-1185">Reference proteome</keyword>
<accession>A0A4Q7V007</accession>
<evidence type="ECO:0000256" key="3">
    <source>
        <dbReference type="SAM" id="MobiDB-lite"/>
    </source>
</evidence>
<dbReference type="AlphaFoldDB" id="A0A4Q7V007"/>
<sequence>MTVLATDPDAGDEARDGRVCASPRDLVGATPLLRVTGPLAGAHPGFWAKLEGLGPAGMKARAALSVLDAARRRGDLAPGAPVVESTSGSLGLGLALACTALRHPLVVVADRELDGPTRTLLRARGVRLEIVETPHPTGGWQQARLDRVARVLATEPGAYWPDQYSNPDNPAGYAPMVAELAGQCASGPGTPRVLVCSVGTGGHSAGLAAGLRRRWPDLRVVGVDAPNSSVFGPDPGPRVMRGLGSSIHPDNVDYAVFDEVHWVGPAEAAQACRALARHTFVTGGWSTGAVALVSAHVARTRGDDRVLTVFPDGPERYASTIFDDAFCDRHGLFAAPATAPVDVASPPRRVPAGWTRCRSVADPCRARHAGTRHAGTRHDSARHDSARHDPARTGPCRVCGKEAA</sequence>
<dbReference type="InterPro" id="IPR001926">
    <property type="entry name" value="TrpB-like_PALP"/>
</dbReference>
<name>A0A4Q7V007_PSEST</name>
<dbReference type="GO" id="GO:1901605">
    <property type="term" value="P:alpha-amino acid metabolic process"/>
    <property type="evidence" value="ECO:0007669"/>
    <property type="project" value="UniProtKB-ARBA"/>
</dbReference>
<dbReference type="InterPro" id="IPR036052">
    <property type="entry name" value="TrpB-like_PALP_sf"/>
</dbReference>
<evidence type="ECO:0000259" key="4">
    <source>
        <dbReference type="Pfam" id="PF00291"/>
    </source>
</evidence>
<dbReference type="CDD" id="cd01561">
    <property type="entry name" value="CBS_like"/>
    <property type="match status" value="1"/>
</dbReference>
<dbReference type="SUPFAM" id="SSF53686">
    <property type="entry name" value="Tryptophan synthase beta subunit-like PLP-dependent enzymes"/>
    <property type="match status" value="1"/>
</dbReference>
<dbReference type="Proteomes" id="UP000291591">
    <property type="component" value="Unassembled WGS sequence"/>
</dbReference>
<evidence type="ECO:0000256" key="1">
    <source>
        <dbReference type="ARBA" id="ARBA00001933"/>
    </source>
</evidence>
<dbReference type="Pfam" id="PF00291">
    <property type="entry name" value="PALP"/>
    <property type="match status" value="1"/>
</dbReference>
<feature type="compositionally biased region" description="Basic residues" evidence="3">
    <location>
        <begin position="366"/>
        <end position="375"/>
    </location>
</feature>
<comment type="cofactor">
    <cofactor evidence="1">
        <name>pyridoxal 5'-phosphate</name>
        <dbReference type="ChEBI" id="CHEBI:597326"/>
    </cofactor>
</comment>
<protein>
    <submittedName>
        <fullName evidence="5">Cysteine synthase A</fullName>
    </submittedName>
</protein>
<organism evidence="5 6">
    <name type="scientific">Pseudonocardia sediminis</name>
    <dbReference type="NCBI Taxonomy" id="1397368"/>
    <lineage>
        <taxon>Bacteria</taxon>
        <taxon>Bacillati</taxon>
        <taxon>Actinomycetota</taxon>
        <taxon>Actinomycetes</taxon>
        <taxon>Pseudonocardiales</taxon>
        <taxon>Pseudonocardiaceae</taxon>
        <taxon>Pseudonocardia</taxon>
    </lineage>
</organism>
<proteinExistence type="predicted"/>
<evidence type="ECO:0000313" key="5">
    <source>
        <dbReference type="EMBL" id="RZT87767.1"/>
    </source>
</evidence>